<organism evidence="1 2">
    <name type="scientific">Mycetohabitans rhizoxinica</name>
    <dbReference type="NCBI Taxonomy" id="412963"/>
    <lineage>
        <taxon>Bacteria</taxon>
        <taxon>Pseudomonadati</taxon>
        <taxon>Pseudomonadota</taxon>
        <taxon>Betaproteobacteria</taxon>
        <taxon>Burkholderiales</taxon>
        <taxon>Burkholderiaceae</taxon>
        <taxon>Mycetohabitans</taxon>
    </lineage>
</organism>
<protein>
    <submittedName>
        <fullName evidence="1">Uncharacterized protein</fullName>
    </submittedName>
</protein>
<name>A0ABZ2PU80_9BURK</name>
<keyword evidence="2" id="KW-1185">Reference proteome</keyword>
<sequence length="143" mass="14523">MGELMVATGDVVMFEPNFGNRTLMASAQAVLAGTGRFMVKGKPGCVISDLAKVVVPGVPYVSGNFTVPGVGLIQLVMAAPDQIGKQVFSGAPVLIKGGQCQAMFIPTAPATMPPPASTPDPTVGVPTPGKGRFVVTQVNVKAG</sequence>
<dbReference type="InterPro" id="IPR045362">
    <property type="entry name" value="CIS_spike_tip"/>
</dbReference>
<dbReference type="EMBL" id="CP062176">
    <property type="protein sequence ID" value="WXK38633.1"/>
    <property type="molecule type" value="Genomic_DNA"/>
</dbReference>
<dbReference type="Pfam" id="PF19267">
    <property type="entry name" value="CIS_spike_tip"/>
    <property type="match status" value="1"/>
</dbReference>
<dbReference type="RefSeq" id="WP_338911347.1">
    <property type="nucleotide sequence ID" value="NZ_CP062176.1"/>
</dbReference>
<accession>A0ABZ2PU80</accession>
<gene>
    <name evidence="1" type="ORF">IHE29_04800</name>
</gene>
<evidence type="ECO:0000313" key="1">
    <source>
        <dbReference type="EMBL" id="WXK38633.1"/>
    </source>
</evidence>
<dbReference type="Proteomes" id="UP001493153">
    <property type="component" value="Chromosome"/>
</dbReference>
<proteinExistence type="predicted"/>
<evidence type="ECO:0000313" key="2">
    <source>
        <dbReference type="Proteomes" id="UP001493153"/>
    </source>
</evidence>
<reference evidence="1 2" key="1">
    <citation type="submission" date="2020-09" db="EMBL/GenBank/DDBJ databases">
        <title>Genome sequences of Mycetohabitans spp.</title>
        <authorList>
            <person name="Carter M.E."/>
            <person name="Carpenter S.C.D."/>
            <person name="Bogdanove A.J."/>
        </authorList>
    </citation>
    <scope>NUCLEOTIDE SEQUENCE [LARGE SCALE GENOMIC DNA]</scope>
    <source>
        <strain evidence="1 2">B12</strain>
    </source>
</reference>